<feature type="transmembrane region" description="Helical" evidence="6">
    <location>
        <begin position="34"/>
        <end position="52"/>
    </location>
</feature>
<evidence type="ECO:0000256" key="3">
    <source>
        <dbReference type="ARBA" id="ARBA00022692"/>
    </source>
</evidence>
<evidence type="ECO:0000256" key="6">
    <source>
        <dbReference type="SAM" id="Phobius"/>
    </source>
</evidence>
<sequence length="125" mass="13554">MGGVKTVLTLSLASVTGLTLLVLGCALPHFDSWWPMFVIVFYLIAPMPIAIAKHFQYGSNGTSAIFCTTGIVLSAFALPFVLAHAGIIKWMACVLCNVGSMVIFLTISAYFNLTREEDGWNSTLF</sequence>
<protein>
    <submittedName>
        <fullName evidence="8">Leptin receptor overlapping transcript-like 1</fullName>
    </submittedName>
</protein>
<evidence type="ECO:0000256" key="1">
    <source>
        <dbReference type="ARBA" id="ARBA00004141"/>
    </source>
</evidence>
<feature type="transmembrane region" description="Helical" evidence="6">
    <location>
        <begin position="64"/>
        <end position="82"/>
    </location>
</feature>
<dbReference type="AlphaFoldDB" id="A0A915CNL1"/>
<keyword evidence="3 6" id="KW-0812">Transmembrane</keyword>
<evidence type="ECO:0000256" key="5">
    <source>
        <dbReference type="ARBA" id="ARBA00023136"/>
    </source>
</evidence>
<evidence type="ECO:0000256" key="2">
    <source>
        <dbReference type="ARBA" id="ARBA00005645"/>
    </source>
</evidence>
<dbReference type="PANTHER" id="PTHR12050:SF0">
    <property type="entry name" value="RH04491P"/>
    <property type="match status" value="1"/>
</dbReference>
<evidence type="ECO:0000313" key="8">
    <source>
        <dbReference type="WBParaSite" id="jg10906.1"/>
    </source>
</evidence>
<dbReference type="Proteomes" id="UP000887574">
    <property type="component" value="Unplaced"/>
</dbReference>
<dbReference type="GO" id="GO:0016020">
    <property type="term" value="C:membrane"/>
    <property type="evidence" value="ECO:0007669"/>
    <property type="project" value="UniProtKB-SubCell"/>
</dbReference>
<name>A0A915CNL1_9BILA</name>
<dbReference type="PROSITE" id="PS51257">
    <property type="entry name" value="PROKAR_LIPOPROTEIN"/>
    <property type="match status" value="1"/>
</dbReference>
<dbReference type="GO" id="GO:0005768">
    <property type="term" value="C:endosome"/>
    <property type="evidence" value="ECO:0007669"/>
    <property type="project" value="TreeGrafter"/>
</dbReference>
<evidence type="ECO:0000313" key="7">
    <source>
        <dbReference type="Proteomes" id="UP000887574"/>
    </source>
</evidence>
<proteinExistence type="inferred from homology"/>
<accession>A0A915CNL1</accession>
<evidence type="ECO:0000256" key="4">
    <source>
        <dbReference type="ARBA" id="ARBA00022989"/>
    </source>
</evidence>
<comment type="subcellular location">
    <subcellularLocation>
        <location evidence="1">Membrane</location>
        <topology evidence="1">Multi-pass membrane protein</topology>
    </subcellularLocation>
</comment>
<keyword evidence="7" id="KW-1185">Reference proteome</keyword>
<dbReference type="GO" id="GO:0032511">
    <property type="term" value="P:late endosome to vacuole transport via multivesicular body sorting pathway"/>
    <property type="evidence" value="ECO:0007669"/>
    <property type="project" value="TreeGrafter"/>
</dbReference>
<reference evidence="8" key="1">
    <citation type="submission" date="2022-11" db="UniProtKB">
        <authorList>
            <consortium name="WormBaseParasite"/>
        </authorList>
    </citation>
    <scope>IDENTIFICATION</scope>
</reference>
<keyword evidence="5 6" id="KW-0472">Membrane</keyword>
<dbReference type="WBParaSite" id="jg10906.1">
    <property type="protein sequence ID" value="jg10906.1"/>
    <property type="gene ID" value="jg10906"/>
</dbReference>
<dbReference type="Pfam" id="PF04133">
    <property type="entry name" value="Vps55"/>
    <property type="match status" value="1"/>
</dbReference>
<keyword evidence="4 6" id="KW-1133">Transmembrane helix</keyword>
<dbReference type="PANTHER" id="PTHR12050">
    <property type="entry name" value="LEPTIN RECEPTOR-RELATED"/>
    <property type="match status" value="1"/>
</dbReference>
<comment type="similarity">
    <text evidence="2">Belongs to the OB-RGRP/VPS55 family.</text>
</comment>
<organism evidence="7 8">
    <name type="scientific">Ditylenchus dipsaci</name>
    <dbReference type="NCBI Taxonomy" id="166011"/>
    <lineage>
        <taxon>Eukaryota</taxon>
        <taxon>Metazoa</taxon>
        <taxon>Ecdysozoa</taxon>
        <taxon>Nematoda</taxon>
        <taxon>Chromadorea</taxon>
        <taxon>Rhabditida</taxon>
        <taxon>Tylenchina</taxon>
        <taxon>Tylenchomorpha</taxon>
        <taxon>Sphaerularioidea</taxon>
        <taxon>Anguinidae</taxon>
        <taxon>Anguininae</taxon>
        <taxon>Ditylenchus</taxon>
    </lineage>
</organism>
<dbReference type="InterPro" id="IPR007262">
    <property type="entry name" value="Vps55/LEPROT"/>
</dbReference>
<feature type="transmembrane region" description="Helical" evidence="6">
    <location>
        <begin position="88"/>
        <end position="111"/>
    </location>
</feature>